<comment type="caution">
    <text evidence="2">The sequence shown here is derived from an EMBL/GenBank/DDBJ whole genome shotgun (WGS) entry which is preliminary data.</text>
</comment>
<feature type="compositionally biased region" description="Polar residues" evidence="1">
    <location>
        <begin position="69"/>
        <end position="88"/>
    </location>
</feature>
<feature type="compositionally biased region" description="Basic residues" evidence="1">
    <location>
        <begin position="810"/>
        <end position="823"/>
    </location>
</feature>
<feature type="region of interest" description="Disordered" evidence="1">
    <location>
        <begin position="598"/>
        <end position="833"/>
    </location>
</feature>
<feature type="compositionally biased region" description="Acidic residues" evidence="1">
    <location>
        <begin position="741"/>
        <end position="752"/>
    </location>
</feature>
<dbReference type="GO" id="GO:0060041">
    <property type="term" value="P:retina development in camera-type eye"/>
    <property type="evidence" value="ECO:0007669"/>
    <property type="project" value="TreeGrafter"/>
</dbReference>
<dbReference type="PANTHER" id="PTHR23005:SF3">
    <property type="entry name" value="RETINITIS PIGMENTOSA 1-LIKE 1 PROTEIN"/>
    <property type="match status" value="1"/>
</dbReference>
<feature type="compositionally biased region" description="Basic and acidic residues" evidence="1">
    <location>
        <begin position="668"/>
        <end position="680"/>
    </location>
</feature>
<feature type="region of interest" description="Disordered" evidence="1">
    <location>
        <begin position="179"/>
        <end position="213"/>
    </location>
</feature>
<feature type="compositionally biased region" description="Basic and acidic residues" evidence="1">
    <location>
        <begin position="188"/>
        <end position="200"/>
    </location>
</feature>
<dbReference type="GO" id="GO:0042461">
    <property type="term" value="P:photoreceptor cell development"/>
    <property type="evidence" value="ECO:0007669"/>
    <property type="project" value="TreeGrafter"/>
</dbReference>
<dbReference type="GO" id="GO:0035082">
    <property type="term" value="P:axoneme assembly"/>
    <property type="evidence" value="ECO:0007669"/>
    <property type="project" value="TreeGrafter"/>
</dbReference>
<feature type="compositionally biased region" description="Polar residues" evidence="1">
    <location>
        <begin position="772"/>
        <end position="781"/>
    </location>
</feature>
<accession>A0AAW0N9F3</accession>
<feature type="compositionally biased region" description="Acidic residues" evidence="1">
    <location>
        <begin position="655"/>
        <end position="667"/>
    </location>
</feature>
<evidence type="ECO:0008006" key="4">
    <source>
        <dbReference type="Google" id="ProtNLM"/>
    </source>
</evidence>
<feature type="compositionally biased region" description="Polar residues" evidence="1">
    <location>
        <begin position="379"/>
        <end position="395"/>
    </location>
</feature>
<feature type="compositionally biased region" description="Acidic residues" evidence="1">
    <location>
        <begin position="201"/>
        <end position="212"/>
    </location>
</feature>
<feature type="compositionally biased region" description="Polar residues" evidence="1">
    <location>
        <begin position="716"/>
        <end position="733"/>
    </location>
</feature>
<dbReference type="GO" id="GO:0005930">
    <property type="term" value="C:axoneme"/>
    <property type="evidence" value="ECO:0007669"/>
    <property type="project" value="TreeGrafter"/>
</dbReference>
<protein>
    <recommendedName>
        <fullName evidence="4">Retinitis pigmentosa 1-like 1 protein</fullName>
    </recommendedName>
</protein>
<feature type="compositionally biased region" description="Polar residues" evidence="1">
    <location>
        <begin position="1"/>
        <end position="12"/>
    </location>
</feature>
<feature type="compositionally biased region" description="Acidic residues" evidence="1">
    <location>
        <begin position="681"/>
        <end position="696"/>
    </location>
</feature>
<feature type="compositionally biased region" description="Basic and acidic residues" evidence="1">
    <location>
        <begin position="753"/>
        <end position="766"/>
    </location>
</feature>
<sequence>MSTASVRSQRNTAECKDRANESSEQASKPEVEDDQLARAKSRSPETLRPISGAANSSRSCRNKKEKIKSSPSPQNASRPASKADTCSESILSHSLSAADLAKETKAAELPGSPRSKLSNKSAKSKKEVKEEELTPSCLPNASPNEVVSDWLNRIPADMLALGDEDGDKCAEDVEVENAVVDEVEVKDEEVKVEENEKEDAKEEEEKEEEERGEVEKFEIRPIGMVTETSLPKSWESSTAVMKVLLSSSLGRCRSMPEVSPVYGRRLSASAKELLDCLTQLQLIEPAGNQTFTVQKDQRPQFEDIISILQTLWLADPRDTKDSTGTDQVSPPRSSSGVGMSSGSGGSGKDNANQEEETKQEAEAENKTEEVSESPESPKATDNPSSLERNPKTPTDNELETHESSSCESPPTALRAPLSKRQSQDPDPMWVLRLLKKLEKQFINHYVTAMDDFKVKWDLEDSLILDRMIVELRDEVSQRIEKSVEKEMKKIQGRAGKVTRVPRPPPGSYQSTDSTVDKRRRLLKVMKNHSVKTGDSVSDGELTGENSDQRSDDEYCPCEACIAKKMAARPVKTNPNAAKAPVQKEFDLFKILQFKTAPPAAAKTEDKQEEAKKAVEEDARNLEVVKEEEEEEETSEDLDTKEGEEEAKCHCQSSKDDDDEDEETEESDKETVREKSSHKEETMEEATGAEEEEGGEEETSKGEESEEVSTEERASEQPNNISLHEDNQVMTAVTGSRLAGTEGEDADVEDSEEKSDHDAETKTEKTAPKHQFTRTSVESQPGSLEDIQQHCPSTNNIEVPKLASPGGTPQKRSRSPARVKRRKAINSDSDLDNI</sequence>
<evidence type="ECO:0000256" key="1">
    <source>
        <dbReference type="SAM" id="MobiDB-lite"/>
    </source>
</evidence>
<dbReference type="EMBL" id="JBBPFD010000016">
    <property type="protein sequence ID" value="KAK7893618.1"/>
    <property type="molecule type" value="Genomic_DNA"/>
</dbReference>
<feature type="compositionally biased region" description="Acidic residues" evidence="1">
    <location>
        <begin position="625"/>
        <end position="636"/>
    </location>
</feature>
<keyword evidence="3" id="KW-1185">Reference proteome</keyword>
<feature type="region of interest" description="Disordered" evidence="1">
    <location>
        <begin position="102"/>
        <end position="145"/>
    </location>
</feature>
<dbReference type="Proteomes" id="UP001460270">
    <property type="component" value="Unassembled WGS sequence"/>
</dbReference>
<organism evidence="2 3">
    <name type="scientific">Mugilogobius chulae</name>
    <name type="common">yellowstripe goby</name>
    <dbReference type="NCBI Taxonomy" id="88201"/>
    <lineage>
        <taxon>Eukaryota</taxon>
        <taxon>Metazoa</taxon>
        <taxon>Chordata</taxon>
        <taxon>Craniata</taxon>
        <taxon>Vertebrata</taxon>
        <taxon>Euteleostomi</taxon>
        <taxon>Actinopterygii</taxon>
        <taxon>Neopterygii</taxon>
        <taxon>Teleostei</taxon>
        <taxon>Neoteleostei</taxon>
        <taxon>Acanthomorphata</taxon>
        <taxon>Gobiaria</taxon>
        <taxon>Gobiiformes</taxon>
        <taxon>Gobioidei</taxon>
        <taxon>Gobiidae</taxon>
        <taxon>Gobionellinae</taxon>
        <taxon>Mugilogobius</taxon>
    </lineage>
</organism>
<feature type="region of interest" description="Disordered" evidence="1">
    <location>
        <begin position="316"/>
        <end position="424"/>
    </location>
</feature>
<feature type="compositionally biased region" description="Basic and acidic residues" evidence="1">
    <location>
        <begin position="355"/>
        <end position="369"/>
    </location>
</feature>
<feature type="region of interest" description="Disordered" evidence="1">
    <location>
        <begin position="1"/>
        <end position="88"/>
    </location>
</feature>
<evidence type="ECO:0000313" key="2">
    <source>
        <dbReference type="EMBL" id="KAK7893618.1"/>
    </source>
</evidence>
<feature type="compositionally biased region" description="Basic and acidic residues" evidence="1">
    <location>
        <begin position="637"/>
        <end position="654"/>
    </location>
</feature>
<dbReference type="PANTHER" id="PTHR23005">
    <property type="entry name" value="RETINITIS PIGMENTOSA 1 PROTEIN"/>
    <property type="match status" value="1"/>
</dbReference>
<feature type="region of interest" description="Disordered" evidence="1">
    <location>
        <begin position="486"/>
        <end position="514"/>
    </location>
</feature>
<feature type="region of interest" description="Disordered" evidence="1">
    <location>
        <begin position="526"/>
        <end position="552"/>
    </location>
</feature>
<proteinExistence type="predicted"/>
<evidence type="ECO:0000313" key="3">
    <source>
        <dbReference type="Proteomes" id="UP001460270"/>
    </source>
</evidence>
<name>A0AAW0N9F3_9GOBI</name>
<gene>
    <name evidence="2" type="ORF">WMY93_022770</name>
</gene>
<reference evidence="3" key="1">
    <citation type="submission" date="2024-04" db="EMBL/GenBank/DDBJ databases">
        <title>Salinicola lusitanus LLJ914,a marine bacterium isolated from the Okinawa Trough.</title>
        <authorList>
            <person name="Li J."/>
        </authorList>
    </citation>
    <scope>NUCLEOTIDE SEQUENCE [LARGE SCALE GENOMIC DNA]</scope>
</reference>
<feature type="compositionally biased region" description="Basic and acidic residues" evidence="1">
    <location>
        <begin position="602"/>
        <end position="624"/>
    </location>
</feature>
<dbReference type="AlphaFoldDB" id="A0AAW0N9F3"/>